<evidence type="ECO:0000313" key="1">
    <source>
        <dbReference type="EMBL" id="KAK3577261.1"/>
    </source>
</evidence>
<protein>
    <submittedName>
        <fullName evidence="1">Uncharacterized protein</fullName>
    </submittedName>
</protein>
<gene>
    <name evidence="1" type="ORF">CHS0354_030546</name>
</gene>
<keyword evidence="2" id="KW-1185">Reference proteome</keyword>
<dbReference type="AlphaFoldDB" id="A0AAE0VGY7"/>
<name>A0AAE0VGY7_9BIVA</name>
<reference evidence="1" key="2">
    <citation type="journal article" date="2021" name="Genome Biol. Evol.">
        <title>Developing a high-quality reference genome for a parasitic bivalve with doubly uniparental inheritance (Bivalvia: Unionida).</title>
        <authorList>
            <person name="Smith C.H."/>
        </authorList>
    </citation>
    <scope>NUCLEOTIDE SEQUENCE</scope>
    <source>
        <strain evidence="1">CHS0354</strain>
        <tissue evidence="1">Mantle</tissue>
    </source>
</reference>
<reference evidence="1" key="3">
    <citation type="submission" date="2023-05" db="EMBL/GenBank/DDBJ databases">
        <authorList>
            <person name="Smith C.H."/>
        </authorList>
    </citation>
    <scope>NUCLEOTIDE SEQUENCE</scope>
    <source>
        <strain evidence="1">CHS0354</strain>
        <tissue evidence="1">Mantle</tissue>
    </source>
</reference>
<reference evidence="1" key="1">
    <citation type="journal article" date="2021" name="Genome Biol. Evol.">
        <title>A High-Quality Reference Genome for a Parasitic Bivalve with Doubly Uniparental Inheritance (Bivalvia: Unionida).</title>
        <authorList>
            <person name="Smith C.H."/>
        </authorList>
    </citation>
    <scope>NUCLEOTIDE SEQUENCE</scope>
    <source>
        <strain evidence="1">CHS0354</strain>
    </source>
</reference>
<accession>A0AAE0VGY7</accession>
<dbReference type="EMBL" id="JAEAOA010001813">
    <property type="protein sequence ID" value="KAK3577261.1"/>
    <property type="molecule type" value="Genomic_DNA"/>
</dbReference>
<comment type="caution">
    <text evidence="1">The sequence shown here is derived from an EMBL/GenBank/DDBJ whole genome shotgun (WGS) entry which is preliminary data.</text>
</comment>
<sequence length="115" mass="13129">MGARLRDRVSIYTVEYWAINESLSFVLEYNITKAISSHIGIPDNEQADTVAKNKLKDFNPAPLKYSITEAQSKAKTYKNNKGHEYRNSTNKGRELYTTVKEVNRSIKLQVNSLDS</sequence>
<organism evidence="1 2">
    <name type="scientific">Potamilus streckersoni</name>
    <dbReference type="NCBI Taxonomy" id="2493646"/>
    <lineage>
        <taxon>Eukaryota</taxon>
        <taxon>Metazoa</taxon>
        <taxon>Spiralia</taxon>
        <taxon>Lophotrochozoa</taxon>
        <taxon>Mollusca</taxon>
        <taxon>Bivalvia</taxon>
        <taxon>Autobranchia</taxon>
        <taxon>Heteroconchia</taxon>
        <taxon>Palaeoheterodonta</taxon>
        <taxon>Unionida</taxon>
        <taxon>Unionoidea</taxon>
        <taxon>Unionidae</taxon>
        <taxon>Ambleminae</taxon>
        <taxon>Lampsilini</taxon>
        <taxon>Potamilus</taxon>
    </lineage>
</organism>
<dbReference type="Proteomes" id="UP001195483">
    <property type="component" value="Unassembled WGS sequence"/>
</dbReference>
<evidence type="ECO:0000313" key="2">
    <source>
        <dbReference type="Proteomes" id="UP001195483"/>
    </source>
</evidence>
<proteinExistence type="predicted"/>